<evidence type="ECO:0000259" key="3">
    <source>
        <dbReference type="Pfam" id="PF00724"/>
    </source>
</evidence>
<evidence type="ECO:0000256" key="2">
    <source>
        <dbReference type="ARBA" id="ARBA00023002"/>
    </source>
</evidence>
<dbReference type="InterPro" id="IPR051799">
    <property type="entry name" value="NADH_flavin_oxidoreductase"/>
</dbReference>
<dbReference type="GO" id="GO:0016491">
    <property type="term" value="F:oxidoreductase activity"/>
    <property type="evidence" value="ECO:0007669"/>
    <property type="project" value="UniProtKB-KW"/>
</dbReference>
<evidence type="ECO:0000256" key="1">
    <source>
        <dbReference type="ARBA" id="ARBA00022630"/>
    </source>
</evidence>
<dbReference type="AlphaFoldDB" id="A0A381THL2"/>
<dbReference type="EMBL" id="UINC01004612">
    <property type="protein sequence ID" value="SVA15622.1"/>
    <property type="molecule type" value="Genomic_DNA"/>
</dbReference>
<feature type="domain" description="NADH:flavin oxidoreductase/NADH oxidase N-terminal" evidence="3">
    <location>
        <begin position="51"/>
        <end position="278"/>
    </location>
</feature>
<name>A0A381THL2_9ZZZZ</name>
<gene>
    <name evidence="4" type="ORF">METZ01_LOCUS68476</name>
</gene>
<dbReference type="InterPro" id="IPR013785">
    <property type="entry name" value="Aldolase_TIM"/>
</dbReference>
<protein>
    <recommendedName>
        <fullName evidence="3">NADH:flavin oxidoreductase/NADH oxidase N-terminal domain-containing protein</fullName>
    </recommendedName>
</protein>
<dbReference type="PANTHER" id="PTHR43656:SF2">
    <property type="entry name" value="BINDING OXIDOREDUCTASE, PUTATIVE (AFU_ORTHOLOGUE AFUA_2G08260)-RELATED"/>
    <property type="match status" value="1"/>
</dbReference>
<feature type="non-terminal residue" evidence="4">
    <location>
        <position position="1"/>
    </location>
</feature>
<evidence type="ECO:0000313" key="4">
    <source>
        <dbReference type="EMBL" id="SVA15622.1"/>
    </source>
</evidence>
<accession>A0A381THL2</accession>
<dbReference type="InterPro" id="IPR001155">
    <property type="entry name" value="OxRdtase_FMN_N"/>
</dbReference>
<keyword evidence="1" id="KW-0285">Flavoprotein</keyword>
<dbReference type="PANTHER" id="PTHR43656">
    <property type="entry name" value="BINDING OXIDOREDUCTASE, PUTATIVE (AFU_ORTHOLOGUE AFUA_2G08260)-RELATED"/>
    <property type="match status" value="1"/>
</dbReference>
<dbReference type="Gene3D" id="3.20.20.70">
    <property type="entry name" value="Aldolase class I"/>
    <property type="match status" value="1"/>
</dbReference>
<dbReference type="GO" id="GO:0010181">
    <property type="term" value="F:FMN binding"/>
    <property type="evidence" value="ECO:0007669"/>
    <property type="project" value="InterPro"/>
</dbReference>
<sequence length="493" mass="54379">VAEPFKLKRIPTLKTPGAFREHVASLGLDLPCDDAILPRAESPLSKPLDRITLGGKTPSNRIAIHPMEGWDGTTSGGVTDEMTRRWQRFGESGAKLILGGEAMAVRPDGRANPNQLILNEENQADIASLRDTLVAAHAGRYGSTDDLAIGFQLTHSGRFCRPNEKTRFEPRVAYRHPILDAKFNVTSDDQIWTDDEIGELIGSYVRAARLAAGAGADFVDLKHCHGYLLHEFLSAHTRPGRYGGSFENRTRIVREIIEGIRADGNNIDVIVRVSAFDFVPFRPGPARSQSGKLGPGIPEDFSHCLPYHYGFGLNPDNPLEVDLTEPQQFVKLCGELGVKLVSLSAGSPYYNPHIQRPAAYPPSDGYQPAHDPLIDVERQVQVVRQIREAAPANLAIAGCGYSYLQDFLPHVTQRLVREGWVDVVGLGRMVLSYPDMLPDAMANGAPTPKRICRTFSDCTTGPRNGMISGCFPLDDYYKNRPEFDQLKQIKKSL</sequence>
<keyword evidence="2" id="KW-0560">Oxidoreductase</keyword>
<dbReference type="SUPFAM" id="SSF51395">
    <property type="entry name" value="FMN-linked oxidoreductases"/>
    <property type="match status" value="1"/>
</dbReference>
<proteinExistence type="predicted"/>
<organism evidence="4">
    <name type="scientific">marine metagenome</name>
    <dbReference type="NCBI Taxonomy" id="408172"/>
    <lineage>
        <taxon>unclassified sequences</taxon>
        <taxon>metagenomes</taxon>
        <taxon>ecological metagenomes</taxon>
    </lineage>
</organism>
<reference evidence="4" key="1">
    <citation type="submission" date="2018-05" db="EMBL/GenBank/DDBJ databases">
        <authorList>
            <person name="Lanie J.A."/>
            <person name="Ng W.-L."/>
            <person name="Kazmierczak K.M."/>
            <person name="Andrzejewski T.M."/>
            <person name="Davidsen T.M."/>
            <person name="Wayne K.J."/>
            <person name="Tettelin H."/>
            <person name="Glass J.I."/>
            <person name="Rusch D."/>
            <person name="Podicherti R."/>
            <person name="Tsui H.-C.T."/>
            <person name="Winkler M.E."/>
        </authorList>
    </citation>
    <scope>NUCLEOTIDE SEQUENCE</scope>
</reference>
<dbReference type="Pfam" id="PF00724">
    <property type="entry name" value="Oxidored_FMN"/>
    <property type="match status" value="1"/>
</dbReference>